<organism evidence="1 2">
    <name type="scientific">Mesobacillus selenatarsenatis (strain DSM 18680 / JCM 14380 / FERM P-15431 / SF-1)</name>
    <dbReference type="NCBI Taxonomy" id="1321606"/>
    <lineage>
        <taxon>Bacteria</taxon>
        <taxon>Bacillati</taxon>
        <taxon>Bacillota</taxon>
        <taxon>Bacilli</taxon>
        <taxon>Bacillales</taxon>
        <taxon>Bacillaceae</taxon>
        <taxon>Mesobacillus</taxon>
    </lineage>
</organism>
<dbReference type="Pfam" id="PF16258">
    <property type="entry name" value="DUF4912"/>
    <property type="match status" value="1"/>
</dbReference>
<sequence>MAERTHYINKLQDHLVARIITPGKLFVYWQLQDEKVRFICEYFYIPEEQLTKTLRLYDHDSRKVIHEVVLRHDVSSWLFKGIKPTGNYYVELGIKRSTETFFPLLKSNSAIQHNDNQLKVGKPLSPGWAGKVSTYTYYENLEGSILK</sequence>
<dbReference type="STRING" id="1321606.SAMD00020551_1811"/>
<proteinExistence type="predicted"/>
<dbReference type="InterPro" id="IPR032585">
    <property type="entry name" value="DUF4912"/>
</dbReference>
<evidence type="ECO:0000313" key="2">
    <source>
        <dbReference type="Proteomes" id="UP000031014"/>
    </source>
</evidence>
<evidence type="ECO:0008006" key="3">
    <source>
        <dbReference type="Google" id="ProtNLM"/>
    </source>
</evidence>
<comment type="caution">
    <text evidence="1">The sequence shown here is derived from an EMBL/GenBank/DDBJ whole genome shotgun (WGS) entry which is preliminary data.</text>
</comment>
<reference evidence="1 2" key="1">
    <citation type="submission" date="2013-06" db="EMBL/GenBank/DDBJ databases">
        <title>Whole genome shotgun sequence of Bacillus selenatarsenatis SF-1.</title>
        <authorList>
            <person name="Kuroda M."/>
            <person name="Sei K."/>
            <person name="Yamashita M."/>
            <person name="Ike M."/>
        </authorList>
    </citation>
    <scope>NUCLEOTIDE SEQUENCE [LARGE SCALE GENOMIC DNA]</scope>
    <source>
        <strain evidence="1 2">SF-1</strain>
    </source>
</reference>
<protein>
    <recommendedName>
        <fullName evidence="3">DUF4912 domain-containing protein</fullName>
    </recommendedName>
</protein>
<gene>
    <name evidence="1" type="ORF">SAMD00020551_1811</name>
</gene>
<keyword evidence="2" id="KW-1185">Reference proteome</keyword>
<accession>A0A0A8X0Y9</accession>
<name>A0A0A8X0Y9_MESS1</name>
<dbReference type="AlphaFoldDB" id="A0A0A8X0Y9"/>
<evidence type="ECO:0000313" key="1">
    <source>
        <dbReference type="EMBL" id="GAM13665.1"/>
    </source>
</evidence>
<dbReference type="Proteomes" id="UP000031014">
    <property type="component" value="Unassembled WGS sequence"/>
</dbReference>
<dbReference type="EMBL" id="BASE01000039">
    <property type="protein sequence ID" value="GAM13665.1"/>
    <property type="molecule type" value="Genomic_DNA"/>
</dbReference>
<dbReference type="RefSeq" id="WP_041965492.1">
    <property type="nucleotide sequence ID" value="NZ_BASE01000039.1"/>
</dbReference>